<evidence type="ECO:0000313" key="1">
    <source>
        <dbReference type="Proteomes" id="UP000887579"/>
    </source>
</evidence>
<organism evidence="1 2">
    <name type="scientific">Panagrolaimus sp. ES5</name>
    <dbReference type="NCBI Taxonomy" id="591445"/>
    <lineage>
        <taxon>Eukaryota</taxon>
        <taxon>Metazoa</taxon>
        <taxon>Ecdysozoa</taxon>
        <taxon>Nematoda</taxon>
        <taxon>Chromadorea</taxon>
        <taxon>Rhabditida</taxon>
        <taxon>Tylenchina</taxon>
        <taxon>Panagrolaimomorpha</taxon>
        <taxon>Panagrolaimoidea</taxon>
        <taxon>Panagrolaimidae</taxon>
        <taxon>Panagrolaimus</taxon>
    </lineage>
</organism>
<proteinExistence type="predicted"/>
<reference evidence="2" key="1">
    <citation type="submission" date="2022-11" db="UniProtKB">
        <authorList>
            <consortium name="WormBaseParasite"/>
        </authorList>
    </citation>
    <scope>IDENTIFICATION</scope>
</reference>
<name>A0AC34FC38_9BILA</name>
<evidence type="ECO:0000313" key="2">
    <source>
        <dbReference type="WBParaSite" id="ES5_v2.g14314.t1"/>
    </source>
</evidence>
<accession>A0AC34FC38</accession>
<dbReference type="Proteomes" id="UP000887579">
    <property type="component" value="Unplaced"/>
</dbReference>
<sequence>MSFDIFTIFYKPAILLPLPIYIPVNPIPHVTAALESVGPFLALINMAITMDLLLCMVIQRYFTMSNLVVSHPKYLEKSVYAFVFITDIGMVAMLILSNVATGDRLDRQDTITFIQRHIIDWDKLLDAVAYPFITVVFLRTDFISVFEKFYAMFFGISRLFAFILFTYKNMRVIIGTNETPQNRKQHQMIIKLLKFEFYAVLFLIIVPSNLLIYSIAMQIPSPMLPMYCTLLIKLYPSIDTFLTALLMKPYRKFIKKIVCKFFRLKSAKVSDNSSTPYHNNNVNHNDGKTIVTTNNPR</sequence>
<dbReference type="WBParaSite" id="ES5_v2.g14314.t1">
    <property type="protein sequence ID" value="ES5_v2.g14314.t1"/>
    <property type="gene ID" value="ES5_v2.g14314"/>
</dbReference>
<protein>
    <submittedName>
        <fullName evidence="2">Uncharacterized protein</fullName>
    </submittedName>
</protein>